<dbReference type="EMBL" id="BPVZ01000047">
    <property type="protein sequence ID" value="GKV17026.1"/>
    <property type="molecule type" value="Genomic_DNA"/>
</dbReference>
<organism evidence="1 2">
    <name type="scientific">Rubroshorea leprosula</name>
    <dbReference type="NCBI Taxonomy" id="152421"/>
    <lineage>
        <taxon>Eukaryota</taxon>
        <taxon>Viridiplantae</taxon>
        <taxon>Streptophyta</taxon>
        <taxon>Embryophyta</taxon>
        <taxon>Tracheophyta</taxon>
        <taxon>Spermatophyta</taxon>
        <taxon>Magnoliopsida</taxon>
        <taxon>eudicotyledons</taxon>
        <taxon>Gunneridae</taxon>
        <taxon>Pentapetalae</taxon>
        <taxon>rosids</taxon>
        <taxon>malvids</taxon>
        <taxon>Malvales</taxon>
        <taxon>Dipterocarpaceae</taxon>
        <taxon>Rubroshorea</taxon>
    </lineage>
</organism>
<sequence>MALEPSFAGFGEIQPDLGLTKPRSGWVPSNPTRLGLIKPNLARSPLLGLPCWVPMRPSKAGFRRDPARLGLPEPNCWVRQDLAGFR</sequence>
<dbReference type="Proteomes" id="UP001054252">
    <property type="component" value="Unassembled WGS sequence"/>
</dbReference>
<protein>
    <submittedName>
        <fullName evidence="1">Uncharacterized protein</fullName>
    </submittedName>
</protein>
<proteinExistence type="predicted"/>
<dbReference type="AlphaFoldDB" id="A0AAV5JXC3"/>
<evidence type="ECO:0000313" key="1">
    <source>
        <dbReference type="EMBL" id="GKV17026.1"/>
    </source>
</evidence>
<keyword evidence="2" id="KW-1185">Reference proteome</keyword>
<evidence type="ECO:0000313" key="2">
    <source>
        <dbReference type="Proteomes" id="UP001054252"/>
    </source>
</evidence>
<gene>
    <name evidence="1" type="ORF">SLEP1_g27584</name>
</gene>
<name>A0AAV5JXC3_9ROSI</name>
<comment type="caution">
    <text evidence="1">The sequence shown here is derived from an EMBL/GenBank/DDBJ whole genome shotgun (WGS) entry which is preliminary data.</text>
</comment>
<accession>A0AAV5JXC3</accession>
<reference evidence="1 2" key="1">
    <citation type="journal article" date="2021" name="Commun. Biol.">
        <title>The genome of Shorea leprosula (Dipterocarpaceae) highlights the ecological relevance of drought in aseasonal tropical rainforests.</title>
        <authorList>
            <person name="Ng K.K.S."/>
            <person name="Kobayashi M.J."/>
            <person name="Fawcett J.A."/>
            <person name="Hatakeyama M."/>
            <person name="Paape T."/>
            <person name="Ng C.H."/>
            <person name="Ang C.C."/>
            <person name="Tnah L.H."/>
            <person name="Lee C.T."/>
            <person name="Nishiyama T."/>
            <person name="Sese J."/>
            <person name="O'Brien M.J."/>
            <person name="Copetti D."/>
            <person name="Mohd Noor M.I."/>
            <person name="Ong R.C."/>
            <person name="Putra M."/>
            <person name="Sireger I.Z."/>
            <person name="Indrioko S."/>
            <person name="Kosugi Y."/>
            <person name="Izuno A."/>
            <person name="Isagi Y."/>
            <person name="Lee S.L."/>
            <person name="Shimizu K.K."/>
        </authorList>
    </citation>
    <scope>NUCLEOTIDE SEQUENCE [LARGE SCALE GENOMIC DNA]</scope>
    <source>
        <strain evidence="1">214</strain>
    </source>
</reference>